<dbReference type="Proteomes" id="UP000822688">
    <property type="component" value="Chromosome 2"/>
</dbReference>
<evidence type="ECO:0000313" key="7">
    <source>
        <dbReference type="Proteomes" id="UP000822688"/>
    </source>
</evidence>
<protein>
    <recommendedName>
        <fullName evidence="5">CAF17 C-terminal domain-containing protein</fullName>
    </recommendedName>
</protein>
<dbReference type="SUPFAM" id="SSF103025">
    <property type="entry name" value="Folate-binding domain"/>
    <property type="match status" value="1"/>
</dbReference>
<dbReference type="PANTHER" id="PTHR22602">
    <property type="entry name" value="TRANSFERASE CAF17, MITOCHONDRIAL-RELATED"/>
    <property type="match status" value="1"/>
</dbReference>
<keyword evidence="7" id="KW-1185">Reference proteome</keyword>
<dbReference type="Pfam" id="PF25455">
    <property type="entry name" value="Beta-barrel_CAF17_C"/>
    <property type="match status" value="1"/>
</dbReference>
<feature type="domain" description="CAF17 C-terminal" evidence="5">
    <location>
        <begin position="331"/>
        <end position="412"/>
    </location>
</feature>
<gene>
    <name evidence="6" type="ORF">KC19_2G079500</name>
</gene>
<dbReference type="InterPro" id="IPR045179">
    <property type="entry name" value="YgfZ/GcvT"/>
</dbReference>
<comment type="subcellular location">
    <subcellularLocation>
        <location evidence="1">Mitochondrion</location>
    </subcellularLocation>
</comment>
<dbReference type="GO" id="GO:0016226">
    <property type="term" value="P:iron-sulfur cluster assembly"/>
    <property type="evidence" value="ECO:0007669"/>
    <property type="project" value="TreeGrafter"/>
</dbReference>
<sequence length="427" mass="46326">MPVGRRTAISIASGLRSQLDASVGLCTLRASILRAAGIHGKSGEGSTSGDTPLSTKGPYASNLKHRKVIRFDGPDAINFLQGLITNDVTKFEDGPTGQTSTPSVNAPVVYHQPVYAAMLNSQGRFLYDLFLYKPGVEEEKLDRSGSGPGKSDNPPVLLADVDAGVVDEILGYLKKHILRKKVEVNDISEELAVWQYYGGKLAEEPGNTAESEAGSIGWGGSTDDSALSSAQTNGEQRRWYKDPRLGVLGLRGLFSKDTPPPLVESGTEVDEDYYLLWRLEQGVAEGSVEIPKGEAIPLEYNMEGLNAISFDKGCYVGQELIARTHHRGVIRKRLMPLNFVQANGEEAQEAVTPGAEVVDKKTGKKVGKVTTVLGPRGLGLMRLESAREGNDQLHIENQGDIFVKAVRPKWWPREWGREDEGQAASTA</sequence>
<evidence type="ECO:0000256" key="3">
    <source>
        <dbReference type="ARBA" id="ARBA00023128"/>
    </source>
</evidence>
<dbReference type="GO" id="GO:0005759">
    <property type="term" value="C:mitochondrial matrix"/>
    <property type="evidence" value="ECO:0007669"/>
    <property type="project" value="TreeGrafter"/>
</dbReference>
<dbReference type="InterPro" id="IPR057460">
    <property type="entry name" value="CAF17_C"/>
</dbReference>
<dbReference type="EMBL" id="CM026422">
    <property type="protein sequence ID" value="KAG0586291.1"/>
    <property type="molecule type" value="Genomic_DNA"/>
</dbReference>
<comment type="caution">
    <text evidence="6">The sequence shown here is derived from an EMBL/GenBank/DDBJ whole genome shotgun (WGS) entry which is preliminary data.</text>
</comment>
<name>A0A8T0IU83_CERPU</name>
<dbReference type="Gene3D" id="3.30.1360.120">
    <property type="entry name" value="Probable tRNA modification gtpase trme, domain 1"/>
    <property type="match status" value="1"/>
</dbReference>
<evidence type="ECO:0000256" key="4">
    <source>
        <dbReference type="SAM" id="MobiDB-lite"/>
    </source>
</evidence>
<accession>A0A8T0IU83</accession>
<dbReference type="NCBIfam" id="TIGR03317">
    <property type="entry name" value="ygfZ_signature"/>
    <property type="match status" value="1"/>
</dbReference>
<keyword evidence="2" id="KW-0809">Transit peptide</keyword>
<evidence type="ECO:0000256" key="1">
    <source>
        <dbReference type="ARBA" id="ARBA00004173"/>
    </source>
</evidence>
<evidence type="ECO:0000313" key="6">
    <source>
        <dbReference type="EMBL" id="KAG0586291.1"/>
    </source>
</evidence>
<dbReference type="AlphaFoldDB" id="A0A8T0IU83"/>
<evidence type="ECO:0000259" key="5">
    <source>
        <dbReference type="Pfam" id="PF25455"/>
    </source>
</evidence>
<feature type="compositionally biased region" description="Polar residues" evidence="4">
    <location>
        <begin position="44"/>
        <end position="54"/>
    </location>
</feature>
<feature type="region of interest" description="Disordered" evidence="4">
    <location>
        <begin position="39"/>
        <end position="59"/>
    </location>
</feature>
<dbReference type="PANTHER" id="PTHR22602:SF0">
    <property type="entry name" value="TRANSFERASE CAF17, MITOCHONDRIAL-RELATED"/>
    <property type="match status" value="1"/>
</dbReference>
<evidence type="ECO:0000256" key="2">
    <source>
        <dbReference type="ARBA" id="ARBA00022946"/>
    </source>
</evidence>
<dbReference type="InterPro" id="IPR017703">
    <property type="entry name" value="YgfZ/GCV_T_CS"/>
</dbReference>
<dbReference type="InterPro" id="IPR027266">
    <property type="entry name" value="TrmE/GcvT-like"/>
</dbReference>
<reference evidence="6" key="1">
    <citation type="submission" date="2020-06" db="EMBL/GenBank/DDBJ databases">
        <title>WGS assembly of Ceratodon purpureus strain R40.</title>
        <authorList>
            <person name="Carey S.B."/>
            <person name="Jenkins J."/>
            <person name="Shu S."/>
            <person name="Lovell J.T."/>
            <person name="Sreedasyam A."/>
            <person name="Maumus F."/>
            <person name="Tiley G.P."/>
            <person name="Fernandez-Pozo N."/>
            <person name="Barry K."/>
            <person name="Chen C."/>
            <person name="Wang M."/>
            <person name="Lipzen A."/>
            <person name="Daum C."/>
            <person name="Saski C.A."/>
            <person name="Payton A.C."/>
            <person name="Mcbreen J.C."/>
            <person name="Conrad R.E."/>
            <person name="Kollar L.M."/>
            <person name="Olsson S."/>
            <person name="Huttunen S."/>
            <person name="Landis J.B."/>
            <person name="Wickett N.J."/>
            <person name="Johnson M.G."/>
            <person name="Rensing S.A."/>
            <person name="Grimwood J."/>
            <person name="Schmutz J."/>
            <person name="Mcdaniel S.F."/>
        </authorList>
    </citation>
    <scope>NUCLEOTIDE SEQUENCE</scope>
    <source>
        <strain evidence="6">R40</strain>
    </source>
</reference>
<organism evidence="6 7">
    <name type="scientific">Ceratodon purpureus</name>
    <name type="common">Fire moss</name>
    <name type="synonym">Dicranum purpureum</name>
    <dbReference type="NCBI Taxonomy" id="3225"/>
    <lineage>
        <taxon>Eukaryota</taxon>
        <taxon>Viridiplantae</taxon>
        <taxon>Streptophyta</taxon>
        <taxon>Embryophyta</taxon>
        <taxon>Bryophyta</taxon>
        <taxon>Bryophytina</taxon>
        <taxon>Bryopsida</taxon>
        <taxon>Dicranidae</taxon>
        <taxon>Pseudoditrichales</taxon>
        <taxon>Ditrichaceae</taxon>
        <taxon>Ceratodon</taxon>
    </lineage>
</organism>
<feature type="region of interest" description="Disordered" evidence="4">
    <location>
        <begin position="205"/>
        <end position="235"/>
    </location>
</feature>
<proteinExistence type="predicted"/>
<feature type="compositionally biased region" description="Polar residues" evidence="4">
    <location>
        <begin position="222"/>
        <end position="234"/>
    </location>
</feature>
<keyword evidence="3" id="KW-0496">Mitochondrion</keyword>